<dbReference type="EMBL" id="LS483452">
    <property type="protein sequence ID" value="SQH76793.1"/>
    <property type="molecule type" value="Genomic_DNA"/>
</dbReference>
<dbReference type="AlphaFoldDB" id="A0A330M5T4"/>
<name>A0A330M5T4_9GAMM</name>
<organism evidence="1 2">
    <name type="scientific">Shewanella benthica</name>
    <dbReference type="NCBI Taxonomy" id="43661"/>
    <lineage>
        <taxon>Bacteria</taxon>
        <taxon>Pseudomonadati</taxon>
        <taxon>Pseudomonadota</taxon>
        <taxon>Gammaproteobacteria</taxon>
        <taxon>Alteromonadales</taxon>
        <taxon>Shewanellaceae</taxon>
        <taxon>Shewanella</taxon>
    </lineage>
</organism>
<dbReference type="Proteomes" id="UP000250123">
    <property type="component" value="Chromosome SHEWBE"/>
</dbReference>
<reference evidence="2" key="1">
    <citation type="submission" date="2018-06" db="EMBL/GenBank/DDBJ databases">
        <authorList>
            <person name="Cea G.-C."/>
            <person name="William W."/>
        </authorList>
    </citation>
    <scope>NUCLEOTIDE SEQUENCE [LARGE SCALE GENOMIC DNA]</scope>
    <source>
        <strain evidence="2">DB21MT-2</strain>
    </source>
</reference>
<evidence type="ECO:0000313" key="2">
    <source>
        <dbReference type="Proteomes" id="UP000250123"/>
    </source>
</evidence>
<sequence>MSYTIPSKYLIIPDTYMEWYSFTERNGLTFNPLQMIEGN</sequence>
<gene>
    <name evidence="1" type="ORF">SHEWBE_2830</name>
</gene>
<dbReference type="KEGG" id="sbk:SHEWBE_2830"/>
<proteinExistence type="predicted"/>
<evidence type="ECO:0000313" key="1">
    <source>
        <dbReference type="EMBL" id="SQH76793.1"/>
    </source>
</evidence>
<protein>
    <submittedName>
        <fullName evidence="1">Uncharacterized protein</fullName>
    </submittedName>
</protein>
<accession>A0A330M5T4</accession>